<keyword evidence="1" id="KW-1133">Transmembrane helix</keyword>
<dbReference type="EMBL" id="BARV01005280">
    <property type="protein sequence ID" value="GAI13322.1"/>
    <property type="molecule type" value="Genomic_DNA"/>
</dbReference>
<dbReference type="AlphaFoldDB" id="X1L1V2"/>
<accession>X1L1V2</accession>
<sequence length="73" mass="8070">MPLGLDPEMGLIMFLVGGIGTLVSFTAFGVAQDVGPKLTINDLRPSLPWEGLPLPRFMYTKPELIEELKRRGK</sequence>
<gene>
    <name evidence="2" type="ORF">S06H3_11080</name>
</gene>
<proteinExistence type="predicted"/>
<comment type="caution">
    <text evidence="2">The sequence shown here is derived from an EMBL/GenBank/DDBJ whole genome shotgun (WGS) entry which is preliminary data.</text>
</comment>
<evidence type="ECO:0000256" key="1">
    <source>
        <dbReference type="SAM" id="Phobius"/>
    </source>
</evidence>
<keyword evidence="1" id="KW-0812">Transmembrane</keyword>
<keyword evidence="1" id="KW-0472">Membrane</keyword>
<evidence type="ECO:0000313" key="2">
    <source>
        <dbReference type="EMBL" id="GAI13322.1"/>
    </source>
</evidence>
<feature type="transmembrane region" description="Helical" evidence="1">
    <location>
        <begin position="12"/>
        <end position="31"/>
    </location>
</feature>
<name>X1L1V2_9ZZZZ</name>
<organism evidence="2">
    <name type="scientific">marine sediment metagenome</name>
    <dbReference type="NCBI Taxonomy" id="412755"/>
    <lineage>
        <taxon>unclassified sequences</taxon>
        <taxon>metagenomes</taxon>
        <taxon>ecological metagenomes</taxon>
    </lineage>
</organism>
<protein>
    <submittedName>
        <fullName evidence="2">Uncharacterized protein</fullName>
    </submittedName>
</protein>
<reference evidence="2" key="1">
    <citation type="journal article" date="2014" name="Front. Microbiol.">
        <title>High frequency of phylogenetically diverse reductive dehalogenase-homologous genes in deep subseafloor sedimentary metagenomes.</title>
        <authorList>
            <person name="Kawai M."/>
            <person name="Futagami T."/>
            <person name="Toyoda A."/>
            <person name="Takaki Y."/>
            <person name="Nishi S."/>
            <person name="Hori S."/>
            <person name="Arai W."/>
            <person name="Tsubouchi T."/>
            <person name="Morono Y."/>
            <person name="Uchiyama I."/>
            <person name="Ito T."/>
            <person name="Fujiyama A."/>
            <person name="Inagaki F."/>
            <person name="Takami H."/>
        </authorList>
    </citation>
    <scope>NUCLEOTIDE SEQUENCE</scope>
    <source>
        <strain evidence="2">Expedition CK06-06</strain>
    </source>
</reference>